<protein>
    <submittedName>
        <fullName evidence="10">S8 family peptidase</fullName>
    </submittedName>
</protein>
<evidence type="ECO:0000256" key="1">
    <source>
        <dbReference type="ARBA" id="ARBA00011073"/>
    </source>
</evidence>
<accession>A0ABQ5NSI7</accession>
<evidence type="ECO:0000313" key="11">
    <source>
        <dbReference type="Proteomes" id="UP001291653"/>
    </source>
</evidence>
<evidence type="ECO:0000256" key="7">
    <source>
        <dbReference type="SAM" id="MobiDB-lite"/>
    </source>
</evidence>
<evidence type="ECO:0000256" key="4">
    <source>
        <dbReference type="ARBA" id="ARBA00022825"/>
    </source>
</evidence>
<dbReference type="PRINTS" id="PR00723">
    <property type="entry name" value="SUBTILISIN"/>
</dbReference>
<keyword evidence="8" id="KW-0732">Signal</keyword>
<dbReference type="PROSITE" id="PS00136">
    <property type="entry name" value="SUBTILASE_ASP"/>
    <property type="match status" value="1"/>
</dbReference>
<dbReference type="PANTHER" id="PTHR43399:SF4">
    <property type="entry name" value="CELL WALL-ASSOCIATED PROTEASE"/>
    <property type="match status" value="1"/>
</dbReference>
<feature type="active site" description="Charge relay system" evidence="5">
    <location>
        <position position="451"/>
    </location>
</feature>
<evidence type="ECO:0000313" key="10">
    <source>
        <dbReference type="EMBL" id="GLF93346.1"/>
    </source>
</evidence>
<reference evidence="10 11" key="1">
    <citation type="submission" date="2022-10" db="EMBL/GenBank/DDBJ databases">
        <title>Draft genome sequence of Streptomyces sp. YSPA8.</title>
        <authorList>
            <person name="Moriuchi R."/>
            <person name="Dohra H."/>
            <person name="Yamamura H."/>
            <person name="Kodani S."/>
        </authorList>
    </citation>
    <scope>NUCLEOTIDE SEQUENCE [LARGE SCALE GENOMIC DNA]</scope>
    <source>
        <strain evidence="10 11">YSPA8</strain>
    </source>
</reference>
<sequence>MRRHGRTAAGCSAALAVALVAGSGAVVAHAGPRAVSRAAPQGPGAVERTGAGGTPREVTLLTGDRVAVDGRGLVVTVTPGKGRERIPVRILRTGGRSLVIPADAGPLLAQGVLDRRLFDITTLLKDRYDDARTDSVPLIVGYRGAGAARARTALRAANARPGRALPAIDGEAVTVPKSRAAQTWKKLTSGSGSGSGDRARSAAPGIHRIWLNGRVRLAMDHSVPAIGAPVAWRAGYDGTGVKVAVLDSGVDQTHPDLAGREIAEANFSASPDAVDRNGHGTHVASTVAGSGTLSAGRYRGVAPGARILDGKVANDDGEGDESQVIAGMQWAVEQGADIVSMSLGLPDRPGTDAMEETVERLSRRSGALFVAAAGNLGGLGARTVESPGTAPAALSVGVVDRAGALADFSAHGPTADGALKPDLTAPGVEITAARTGAGGAPHGYAAGRGTSMSTPHVSGAAALLAQRHPTWSGQRIKQALTASAADRAGTTALRQGTGRVDAARAVTQTVVTDETSLSLGVRRWPHHDDTPLTGRLVYRNHGTAPVTLTTAVRGHGPDGTPAPEGMFTLGRSVITVPARGTASLKVTADTRRGGTDGVLTAVVVASGGGQRVRTAVSAEREPESYDVTFRHLDTGGRPAPAARTAVSAVPSLAMWPELADRDGDGRVTVRLRKGMYSVESAIDTRSGPRRGTALLLAPRFEVNRATTVVLDARRARPVRITAPGGARPAGAHVSHYLDTGGPFPHGSTWLTGTTDGLRTAHLGPRPAPGSFTAVIGGLWTRGADHYHLAHPRTGTFFTGLDATVDRADLARTDLAVGAPAPGRTAAVAALASYRDGPALGITSRPVTLPHALRQYVSTAPGLRWSRWIQQYGTTGGPRGTQLLGPVERYEAGTARRATANRGIFAPAVASAARDGDTLRWCAPMLTDSGGHASYPDGARSRTTLSTAGTTLRETGAGGCELGEEHRVGRLPAGPARYLLRQEVEQPPTVSRVSTAVVAEWSFVSGADERELPLSTVRITPRLTAASTARAGTRLTVPLRIDGPATRGGAASLTAEVSYDRGARWHPVPVAGQGSARRVALDHPAAAASVSLRTVLTDGRGSTQTLTVLDAYRLTR</sequence>
<dbReference type="PROSITE" id="PS00137">
    <property type="entry name" value="SUBTILASE_HIS"/>
    <property type="match status" value="1"/>
</dbReference>
<evidence type="ECO:0000256" key="8">
    <source>
        <dbReference type="SAM" id="SignalP"/>
    </source>
</evidence>
<evidence type="ECO:0000256" key="2">
    <source>
        <dbReference type="ARBA" id="ARBA00022670"/>
    </source>
</evidence>
<dbReference type="PROSITE" id="PS00138">
    <property type="entry name" value="SUBTILASE_SER"/>
    <property type="match status" value="1"/>
</dbReference>
<dbReference type="InterPro" id="IPR036852">
    <property type="entry name" value="Peptidase_S8/S53_dom_sf"/>
</dbReference>
<gene>
    <name evidence="10" type="ORF">SYYSPA8_03635</name>
</gene>
<feature type="signal peptide" evidence="8">
    <location>
        <begin position="1"/>
        <end position="30"/>
    </location>
</feature>
<dbReference type="Pfam" id="PF00082">
    <property type="entry name" value="Peptidase_S8"/>
    <property type="match status" value="1"/>
</dbReference>
<dbReference type="RefSeq" id="WP_323445423.1">
    <property type="nucleotide sequence ID" value="NZ_BSBI01000001.1"/>
</dbReference>
<keyword evidence="4 5" id="KW-0720">Serine protease</keyword>
<comment type="caution">
    <text evidence="10">The sequence shown here is derived from an EMBL/GenBank/DDBJ whole genome shotgun (WGS) entry which is preliminary data.</text>
</comment>
<dbReference type="PANTHER" id="PTHR43399">
    <property type="entry name" value="SUBTILISIN-RELATED"/>
    <property type="match status" value="1"/>
</dbReference>
<dbReference type="Gene3D" id="3.40.50.200">
    <property type="entry name" value="Peptidase S8/S53 domain"/>
    <property type="match status" value="1"/>
</dbReference>
<proteinExistence type="inferred from homology"/>
<name>A0ABQ5NSI7_9ACTN</name>
<feature type="chain" id="PRO_5047322064" evidence="8">
    <location>
        <begin position="31"/>
        <end position="1115"/>
    </location>
</feature>
<keyword evidence="11" id="KW-1185">Reference proteome</keyword>
<dbReference type="PROSITE" id="PS51892">
    <property type="entry name" value="SUBTILASE"/>
    <property type="match status" value="1"/>
</dbReference>
<organism evidence="10 11">
    <name type="scientific">Streptomyces yaizuensis</name>
    <dbReference type="NCBI Taxonomy" id="2989713"/>
    <lineage>
        <taxon>Bacteria</taxon>
        <taxon>Bacillati</taxon>
        <taxon>Actinomycetota</taxon>
        <taxon>Actinomycetes</taxon>
        <taxon>Kitasatosporales</taxon>
        <taxon>Streptomycetaceae</taxon>
        <taxon>Streptomyces</taxon>
    </lineage>
</organism>
<feature type="active site" description="Charge relay system" evidence="5">
    <location>
        <position position="247"/>
    </location>
</feature>
<dbReference type="InterPro" id="IPR015500">
    <property type="entry name" value="Peptidase_S8_subtilisin-rel"/>
</dbReference>
<keyword evidence="3 5" id="KW-0378">Hydrolase</keyword>
<evidence type="ECO:0000256" key="6">
    <source>
        <dbReference type="RuleBase" id="RU003355"/>
    </source>
</evidence>
<comment type="similarity">
    <text evidence="1 5 6">Belongs to the peptidase S8 family.</text>
</comment>
<feature type="domain" description="Peptidase S8/S53" evidence="9">
    <location>
        <begin position="238"/>
        <end position="494"/>
    </location>
</feature>
<feature type="active site" description="Charge relay system" evidence="5">
    <location>
        <position position="279"/>
    </location>
</feature>
<dbReference type="InterPro" id="IPR022398">
    <property type="entry name" value="Peptidase_S8_His-AS"/>
</dbReference>
<feature type="region of interest" description="Disordered" evidence="7">
    <location>
        <begin position="36"/>
        <end position="56"/>
    </location>
</feature>
<evidence type="ECO:0000256" key="3">
    <source>
        <dbReference type="ARBA" id="ARBA00022801"/>
    </source>
</evidence>
<dbReference type="Proteomes" id="UP001291653">
    <property type="component" value="Unassembled WGS sequence"/>
</dbReference>
<dbReference type="InterPro" id="IPR000209">
    <property type="entry name" value="Peptidase_S8/S53_dom"/>
</dbReference>
<evidence type="ECO:0000256" key="5">
    <source>
        <dbReference type="PROSITE-ProRule" id="PRU01240"/>
    </source>
</evidence>
<dbReference type="InterPro" id="IPR023828">
    <property type="entry name" value="Peptidase_S8_Ser-AS"/>
</dbReference>
<dbReference type="InterPro" id="IPR051048">
    <property type="entry name" value="Peptidase_S8/S53_subtilisin"/>
</dbReference>
<dbReference type="SUPFAM" id="SSF52743">
    <property type="entry name" value="Subtilisin-like"/>
    <property type="match status" value="1"/>
</dbReference>
<dbReference type="EMBL" id="BSBI01000001">
    <property type="protein sequence ID" value="GLF93346.1"/>
    <property type="molecule type" value="Genomic_DNA"/>
</dbReference>
<dbReference type="InterPro" id="IPR023827">
    <property type="entry name" value="Peptidase_S8_Asp-AS"/>
</dbReference>
<keyword evidence="2 5" id="KW-0645">Protease</keyword>
<evidence type="ECO:0000259" key="9">
    <source>
        <dbReference type="Pfam" id="PF00082"/>
    </source>
</evidence>